<gene>
    <name evidence="1" type="ORF">HB943_02100</name>
</gene>
<reference evidence="1 2" key="1">
    <citation type="submission" date="2020-03" db="EMBL/GenBank/DDBJ databases">
        <title>Soil Listeria distribution.</title>
        <authorList>
            <person name="Liao J."/>
            <person name="Wiedmann M."/>
        </authorList>
    </citation>
    <scope>NUCLEOTIDE SEQUENCE [LARGE SCALE GENOMIC DNA]</scope>
    <source>
        <strain evidence="1 2">FSL L7-1523</strain>
    </source>
</reference>
<protein>
    <submittedName>
        <fullName evidence="1">Uncharacterized protein</fullName>
    </submittedName>
</protein>
<name>A0A841Z385_9LIST</name>
<evidence type="ECO:0000313" key="2">
    <source>
        <dbReference type="Proteomes" id="UP000564536"/>
    </source>
</evidence>
<dbReference type="EMBL" id="JAARRL010000002">
    <property type="protein sequence ID" value="MBC1499379.1"/>
    <property type="molecule type" value="Genomic_DNA"/>
</dbReference>
<accession>A0A841Z385</accession>
<dbReference type="RefSeq" id="WP_185424292.1">
    <property type="nucleotide sequence ID" value="NZ_JAARRL010000002.1"/>
</dbReference>
<dbReference type="AlphaFoldDB" id="A0A841Z385"/>
<proteinExistence type="predicted"/>
<organism evidence="1 2">
    <name type="scientific">Listeria weihenstephanensis</name>
    <dbReference type="NCBI Taxonomy" id="1006155"/>
    <lineage>
        <taxon>Bacteria</taxon>
        <taxon>Bacillati</taxon>
        <taxon>Bacillota</taxon>
        <taxon>Bacilli</taxon>
        <taxon>Bacillales</taxon>
        <taxon>Listeriaceae</taxon>
        <taxon>Listeria</taxon>
    </lineage>
</organism>
<sequence>MKKRYALYFDLESFVRRYDTELGTAHITKNIDEALKFDNFEEADAVADKLGRIMVIEVTHITDDIYCQ</sequence>
<comment type="caution">
    <text evidence="1">The sequence shown here is derived from an EMBL/GenBank/DDBJ whole genome shotgun (WGS) entry which is preliminary data.</text>
</comment>
<dbReference type="Proteomes" id="UP000564536">
    <property type="component" value="Unassembled WGS sequence"/>
</dbReference>
<evidence type="ECO:0000313" key="1">
    <source>
        <dbReference type="EMBL" id="MBC1499379.1"/>
    </source>
</evidence>